<sequence>MASLTSCAAKRTIAAGHYHVSSSSILSINNSNLSSPTSLTKDLKNNEVPKYVAFGTNNSWYRCSKRKDAKVVETEVICTPPSTPIYYHFSQPAPAFSDNFPVQYPSLAKSLADPSLASAPTCPSLGPNGCYFAHIGRKRLWKLPKDMEERLGNLAEYEAAWLGKADKGPSYVAVRKGGGFSTDLQGNCSKLKEDIKAFGAPKVLALNLESGEEFVVGRRGALFQMWTVLIAVEVWPNGKFRSCSSKECLTSEEAVAFFEKVGFSMKASA</sequence>
<organism evidence="1 2">
    <name type="scientific">Saxophila tyrrhenica</name>
    <dbReference type="NCBI Taxonomy" id="1690608"/>
    <lineage>
        <taxon>Eukaryota</taxon>
        <taxon>Fungi</taxon>
        <taxon>Dikarya</taxon>
        <taxon>Ascomycota</taxon>
        <taxon>Pezizomycotina</taxon>
        <taxon>Dothideomycetes</taxon>
        <taxon>Dothideomycetidae</taxon>
        <taxon>Mycosphaerellales</taxon>
        <taxon>Extremaceae</taxon>
        <taxon>Saxophila</taxon>
    </lineage>
</organism>
<evidence type="ECO:0000313" key="1">
    <source>
        <dbReference type="EMBL" id="KAK5167573.1"/>
    </source>
</evidence>
<accession>A0AAV9P477</accession>
<protein>
    <submittedName>
        <fullName evidence="1">Uncharacterized protein</fullName>
    </submittedName>
</protein>
<comment type="caution">
    <text evidence="1">The sequence shown here is derived from an EMBL/GenBank/DDBJ whole genome shotgun (WGS) entry which is preliminary data.</text>
</comment>
<dbReference type="RefSeq" id="XP_064657279.1">
    <property type="nucleotide sequence ID" value="XM_064804509.1"/>
</dbReference>
<dbReference type="Proteomes" id="UP001337655">
    <property type="component" value="Unassembled WGS sequence"/>
</dbReference>
<dbReference type="GeneID" id="89928608"/>
<gene>
    <name evidence="1" type="ORF">LTR77_007272</name>
</gene>
<dbReference type="EMBL" id="JAVRRT010000011">
    <property type="protein sequence ID" value="KAK5167573.1"/>
    <property type="molecule type" value="Genomic_DNA"/>
</dbReference>
<evidence type="ECO:0000313" key="2">
    <source>
        <dbReference type="Proteomes" id="UP001337655"/>
    </source>
</evidence>
<reference evidence="1 2" key="1">
    <citation type="submission" date="2023-08" db="EMBL/GenBank/DDBJ databases">
        <title>Black Yeasts Isolated from many extreme environments.</title>
        <authorList>
            <person name="Coleine C."/>
            <person name="Stajich J.E."/>
            <person name="Selbmann L."/>
        </authorList>
    </citation>
    <scope>NUCLEOTIDE SEQUENCE [LARGE SCALE GENOMIC DNA]</scope>
    <source>
        <strain evidence="1 2">CCFEE 5935</strain>
    </source>
</reference>
<name>A0AAV9P477_9PEZI</name>
<keyword evidence="2" id="KW-1185">Reference proteome</keyword>
<proteinExistence type="predicted"/>
<dbReference type="AlphaFoldDB" id="A0AAV9P477"/>